<dbReference type="EMBL" id="JAWLKB010000003">
    <property type="protein sequence ID" value="MDV6266694.1"/>
    <property type="molecule type" value="Genomic_DNA"/>
</dbReference>
<dbReference type="PANTHER" id="PTHR42912">
    <property type="entry name" value="METHYLTRANSFERASE"/>
    <property type="match status" value="1"/>
</dbReference>
<organism evidence="2 3">
    <name type="scientific">Rhodococcus globerulus</name>
    <dbReference type="NCBI Taxonomy" id="33008"/>
    <lineage>
        <taxon>Bacteria</taxon>
        <taxon>Bacillati</taxon>
        <taxon>Actinomycetota</taxon>
        <taxon>Actinomycetes</taxon>
        <taxon>Mycobacteriales</taxon>
        <taxon>Nocardiaceae</taxon>
        <taxon>Rhodococcus</taxon>
    </lineage>
</organism>
<dbReference type="GO" id="GO:0008168">
    <property type="term" value="F:methyltransferase activity"/>
    <property type="evidence" value="ECO:0007669"/>
    <property type="project" value="UniProtKB-KW"/>
</dbReference>
<dbReference type="Gene3D" id="3.40.50.150">
    <property type="entry name" value="Vaccinia Virus protein VP39"/>
    <property type="match status" value="1"/>
</dbReference>
<dbReference type="Pfam" id="PF13649">
    <property type="entry name" value="Methyltransf_25"/>
    <property type="match status" value="1"/>
</dbReference>
<dbReference type="InterPro" id="IPR050508">
    <property type="entry name" value="Methyltransf_Superfamily"/>
</dbReference>
<accession>A0ABU4BRG8</accession>
<evidence type="ECO:0000259" key="1">
    <source>
        <dbReference type="Pfam" id="PF13649"/>
    </source>
</evidence>
<dbReference type="Proteomes" id="UP001185927">
    <property type="component" value="Unassembled WGS sequence"/>
</dbReference>
<comment type="caution">
    <text evidence="2">The sequence shown here is derived from an EMBL/GenBank/DDBJ whole genome shotgun (WGS) entry which is preliminary data.</text>
</comment>
<keyword evidence="2" id="KW-0808">Transferase</keyword>
<dbReference type="RefSeq" id="WP_317541065.1">
    <property type="nucleotide sequence ID" value="NZ_JAWLKB010000003.1"/>
</dbReference>
<sequence length="349" mass="38482">MTTTTPLPKGELIDQRGRSELEFLQALRVGLAPLRTQVRERLDATGILETPYEDISELRKRVDNELESVQVQRLIGAALSWSRGVATPRAAAAFERRRGELEPLATPIATVIDHIGDDVPRYWDYEFHGTAGGWDGHPHMGFIHHEMIYHYLLEKIFPGDLFAQRGVIAAAAPADSYTNIVDLGCGTGQYTLKLAETYPGAKITAVDLSRTQVQYALRRAEDAGVTITGVHAAAEDTGLPAGEADLVTSFILLHEVPPHTIRQLFVEALRLLKPGGHVHFSDVAPYSQRSPYQAWLDDWDAAHGNEPWWRTAATIDLVKAAADAGFVDINQAAHGPQSYPWVTTARKPE</sequence>
<keyword evidence="3" id="KW-1185">Reference proteome</keyword>
<feature type="domain" description="Methyltransferase" evidence="1">
    <location>
        <begin position="180"/>
        <end position="276"/>
    </location>
</feature>
<gene>
    <name evidence="2" type="ORF">R3Q16_08770</name>
</gene>
<protein>
    <submittedName>
        <fullName evidence="2">Methyltransferase domain-containing protein</fullName>
    </submittedName>
</protein>
<dbReference type="InterPro" id="IPR029063">
    <property type="entry name" value="SAM-dependent_MTases_sf"/>
</dbReference>
<keyword evidence="2" id="KW-0489">Methyltransferase</keyword>
<dbReference type="SUPFAM" id="SSF53335">
    <property type="entry name" value="S-adenosyl-L-methionine-dependent methyltransferases"/>
    <property type="match status" value="1"/>
</dbReference>
<reference evidence="2 3" key="1">
    <citation type="submission" date="2023-10" db="EMBL/GenBank/DDBJ databases">
        <title>Development of a sustainable strategy for remediation of hydrocarbon-contaminated territories based on the waste exchange concept.</title>
        <authorList>
            <person name="Krivoruchko A."/>
        </authorList>
    </citation>
    <scope>NUCLEOTIDE SEQUENCE [LARGE SCALE GENOMIC DNA]</scope>
    <source>
        <strain evidence="2 3">IEGM 1203</strain>
    </source>
</reference>
<name>A0ABU4BRG8_RHOGO</name>
<proteinExistence type="predicted"/>
<dbReference type="GO" id="GO:0032259">
    <property type="term" value="P:methylation"/>
    <property type="evidence" value="ECO:0007669"/>
    <property type="project" value="UniProtKB-KW"/>
</dbReference>
<dbReference type="CDD" id="cd02440">
    <property type="entry name" value="AdoMet_MTases"/>
    <property type="match status" value="1"/>
</dbReference>
<evidence type="ECO:0000313" key="2">
    <source>
        <dbReference type="EMBL" id="MDV6266694.1"/>
    </source>
</evidence>
<dbReference type="InterPro" id="IPR041698">
    <property type="entry name" value="Methyltransf_25"/>
</dbReference>
<evidence type="ECO:0000313" key="3">
    <source>
        <dbReference type="Proteomes" id="UP001185927"/>
    </source>
</evidence>